<evidence type="ECO:0000313" key="1">
    <source>
        <dbReference type="EMBL" id="CAH2301347.1"/>
    </source>
</evidence>
<dbReference type="AlphaFoldDB" id="A0AAD1WEI4"/>
<name>A0AAD1WEI4_PELCU</name>
<organism evidence="1 2">
    <name type="scientific">Pelobates cultripes</name>
    <name type="common">Western spadefoot toad</name>
    <dbReference type="NCBI Taxonomy" id="61616"/>
    <lineage>
        <taxon>Eukaryota</taxon>
        <taxon>Metazoa</taxon>
        <taxon>Chordata</taxon>
        <taxon>Craniata</taxon>
        <taxon>Vertebrata</taxon>
        <taxon>Euteleostomi</taxon>
        <taxon>Amphibia</taxon>
        <taxon>Batrachia</taxon>
        <taxon>Anura</taxon>
        <taxon>Pelobatoidea</taxon>
        <taxon>Pelobatidae</taxon>
        <taxon>Pelobates</taxon>
    </lineage>
</organism>
<protein>
    <submittedName>
        <fullName evidence="1">Uncharacterized protein</fullName>
    </submittedName>
</protein>
<accession>A0AAD1WEI4</accession>
<keyword evidence="2" id="KW-1185">Reference proteome</keyword>
<sequence length="91" mass="10411">MLDRTSSLSRYQGSRWQRQACIELGGIGSTEQGRRRDTSCSGSHTYSKVDTYSCSDGGLRITTLNTSFQVAYFPTQHWKKTRLFTFFTIIQ</sequence>
<reference evidence="1" key="1">
    <citation type="submission" date="2022-03" db="EMBL/GenBank/DDBJ databases">
        <authorList>
            <person name="Alioto T."/>
            <person name="Alioto T."/>
            <person name="Gomez Garrido J."/>
        </authorList>
    </citation>
    <scope>NUCLEOTIDE SEQUENCE</scope>
</reference>
<proteinExistence type="predicted"/>
<dbReference type="Proteomes" id="UP001295444">
    <property type="component" value="Chromosome 06"/>
</dbReference>
<evidence type="ECO:0000313" key="2">
    <source>
        <dbReference type="Proteomes" id="UP001295444"/>
    </source>
</evidence>
<dbReference type="EMBL" id="OW240917">
    <property type="protein sequence ID" value="CAH2301347.1"/>
    <property type="molecule type" value="Genomic_DNA"/>
</dbReference>
<gene>
    <name evidence="1" type="ORF">PECUL_23A054474</name>
</gene>